<dbReference type="Gene3D" id="1.20.120.20">
    <property type="entry name" value="Apolipoprotein"/>
    <property type="match status" value="1"/>
</dbReference>
<proteinExistence type="predicted"/>
<sequence length="377" mass="38750">MSTSTQLPSTNDLANKANAAATQTVEGTAYAPTRAQQEAHSLQAQGQHHKGSTREAVNKLERDLEQTTESAVEEGKEDVEQATATYFQKALNLADYGFSTAESYINMGKEKLAGPPSAHDQPATGFTATLASTGLAALDATHRGISMAHQTLHNKAGDFPHAHNTSEPAHPVTVPSKPVGEAVKDNVAAAQSATQPHIDNAKATAQPYMDKAAATAQPHVDTAKPYVASAQDAAKPYVDAGAAQVNTAATGLKQQVDAATTTVQAKVDEMKASDKPVSTQLSEAASTAATSAQQSLSNAATQAQGALNSATTRTHEPVGNTLAPPPTSAQPEINPAAASAPHPALVNDTTTELPKVVPAAASAPLPEVAKEGDTKTL</sequence>
<feature type="compositionally biased region" description="Polar residues" evidence="1">
    <location>
        <begin position="1"/>
        <end position="13"/>
    </location>
</feature>
<feature type="compositionally biased region" description="Low complexity" evidence="1">
    <location>
        <begin position="278"/>
        <end position="304"/>
    </location>
</feature>
<feature type="region of interest" description="Disordered" evidence="1">
    <location>
        <begin position="271"/>
        <end position="377"/>
    </location>
</feature>
<name>A0A0C3LM94_9AGAM</name>
<accession>A0A0C3LM94</accession>
<dbReference type="HOGENOM" id="CLU_734022_0_0_1"/>
<evidence type="ECO:0000313" key="3">
    <source>
        <dbReference type="Proteomes" id="UP000054248"/>
    </source>
</evidence>
<feature type="compositionally biased region" description="Basic and acidic residues" evidence="1">
    <location>
        <begin position="368"/>
        <end position="377"/>
    </location>
</feature>
<feature type="compositionally biased region" description="Polar residues" evidence="1">
    <location>
        <begin position="34"/>
        <end position="46"/>
    </location>
</feature>
<feature type="region of interest" description="Disordered" evidence="1">
    <location>
        <begin position="1"/>
        <end position="20"/>
    </location>
</feature>
<dbReference type="STRING" id="1051891.A0A0C3LM94"/>
<evidence type="ECO:0000313" key="2">
    <source>
        <dbReference type="EMBL" id="KIO22452.1"/>
    </source>
</evidence>
<feature type="region of interest" description="Disordered" evidence="1">
    <location>
        <begin position="25"/>
        <end position="77"/>
    </location>
</feature>
<dbReference type="SUPFAM" id="SSF58113">
    <property type="entry name" value="Apolipoprotein A-I"/>
    <property type="match status" value="1"/>
</dbReference>
<organism evidence="2 3">
    <name type="scientific">Tulasnella calospora MUT 4182</name>
    <dbReference type="NCBI Taxonomy" id="1051891"/>
    <lineage>
        <taxon>Eukaryota</taxon>
        <taxon>Fungi</taxon>
        <taxon>Dikarya</taxon>
        <taxon>Basidiomycota</taxon>
        <taxon>Agaricomycotina</taxon>
        <taxon>Agaricomycetes</taxon>
        <taxon>Cantharellales</taxon>
        <taxon>Tulasnellaceae</taxon>
        <taxon>Tulasnella</taxon>
    </lineage>
</organism>
<evidence type="ECO:0000256" key="1">
    <source>
        <dbReference type="SAM" id="MobiDB-lite"/>
    </source>
</evidence>
<dbReference type="AlphaFoldDB" id="A0A0C3LM94"/>
<reference evidence="3" key="2">
    <citation type="submission" date="2015-01" db="EMBL/GenBank/DDBJ databases">
        <title>Evolutionary Origins and Diversification of the Mycorrhizal Mutualists.</title>
        <authorList>
            <consortium name="DOE Joint Genome Institute"/>
            <consortium name="Mycorrhizal Genomics Consortium"/>
            <person name="Kohler A."/>
            <person name="Kuo A."/>
            <person name="Nagy L.G."/>
            <person name="Floudas D."/>
            <person name="Copeland A."/>
            <person name="Barry K.W."/>
            <person name="Cichocki N."/>
            <person name="Veneault-Fourrey C."/>
            <person name="LaButti K."/>
            <person name="Lindquist E.A."/>
            <person name="Lipzen A."/>
            <person name="Lundell T."/>
            <person name="Morin E."/>
            <person name="Murat C."/>
            <person name="Riley R."/>
            <person name="Ohm R."/>
            <person name="Sun H."/>
            <person name="Tunlid A."/>
            <person name="Henrissat B."/>
            <person name="Grigoriev I.V."/>
            <person name="Hibbett D.S."/>
            <person name="Martin F."/>
        </authorList>
    </citation>
    <scope>NUCLEOTIDE SEQUENCE [LARGE SCALE GENOMIC DNA]</scope>
    <source>
        <strain evidence="3">MUT 4182</strain>
    </source>
</reference>
<protein>
    <submittedName>
        <fullName evidence="2">Uncharacterized protein</fullName>
    </submittedName>
</protein>
<dbReference type="Proteomes" id="UP000054248">
    <property type="component" value="Unassembled WGS sequence"/>
</dbReference>
<dbReference type="EMBL" id="KN823109">
    <property type="protein sequence ID" value="KIO22452.1"/>
    <property type="molecule type" value="Genomic_DNA"/>
</dbReference>
<dbReference type="OrthoDB" id="3269666at2759"/>
<keyword evidence="3" id="KW-1185">Reference proteome</keyword>
<reference evidence="2 3" key="1">
    <citation type="submission" date="2014-04" db="EMBL/GenBank/DDBJ databases">
        <authorList>
            <consortium name="DOE Joint Genome Institute"/>
            <person name="Kuo A."/>
            <person name="Girlanda M."/>
            <person name="Perotto S."/>
            <person name="Kohler A."/>
            <person name="Nagy L.G."/>
            <person name="Floudas D."/>
            <person name="Copeland A."/>
            <person name="Barry K.W."/>
            <person name="Cichocki N."/>
            <person name="Veneault-Fourrey C."/>
            <person name="LaButti K."/>
            <person name="Lindquist E.A."/>
            <person name="Lipzen A."/>
            <person name="Lundell T."/>
            <person name="Morin E."/>
            <person name="Murat C."/>
            <person name="Sun H."/>
            <person name="Tunlid A."/>
            <person name="Henrissat B."/>
            <person name="Grigoriev I.V."/>
            <person name="Hibbett D.S."/>
            <person name="Martin F."/>
            <person name="Nordberg H.P."/>
            <person name="Cantor M.N."/>
            <person name="Hua S.X."/>
        </authorList>
    </citation>
    <scope>NUCLEOTIDE SEQUENCE [LARGE SCALE GENOMIC DNA]</scope>
    <source>
        <strain evidence="2 3">MUT 4182</strain>
    </source>
</reference>
<feature type="compositionally biased region" description="Basic and acidic residues" evidence="1">
    <location>
        <begin position="52"/>
        <end position="65"/>
    </location>
</feature>
<gene>
    <name evidence="2" type="ORF">M407DRAFT_245170</name>
</gene>